<dbReference type="InterPro" id="IPR045738">
    <property type="entry name" value="DUF6088"/>
</dbReference>
<gene>
    <name evidence="1" type="ORF">CD122_06940</name>
</gene>
<dbReference type="RefSeq" id="WP_103358272.1">
    <property type="nucleotide sequence ID" value="NZ_CP113107.1"/>
</dbReference>
<evidence type="ECO:0000313" key="1">
    <source>
        <dbReference type="EMBL" id="PNZ27335.1"/>
    </source>
</evidence>
<name>A0A2K3YNZ5_9STAP</name>
<evidence type="ECO:0008006" key="3">
    <source>
        <dbReference type="Google" id="ProtNLM"/>
    </source>
</evidence>
<reference evidence="1 2" key="1">
    <citation type="submission" date="2017-08" db="EMBL/GenBank/DDBJ databases">
        <title>Draft genome sequences of 64 type strains of genus Staph aureus.</title>
        <authorList>
            <person name="Cole K."/>
            <person name="Golubchik T."/>
            <person name="Russell J."/>
            <person name="Foster D."/>
            <person name="Llewelyn M."/>
            <person name="Wilson D."/>
            <person name="Crook D."/>
            <person name="Paul J."/>
        </authorList>
    </citation>
    <scope>NUCLEOTIDE SEQUENCE [LARGE SCALE GENOMIC DNA]</scope>
    <source>
        <strain evidence="1 2">DSM 21968</strain>
    </source>
</reference>
<proteinExistence type="predicted"/>
<dbReference type="Proteomes" id="UP000242752">
    <property type="component" value="Unassembled WGS sequence"/>
</dbReference>
<sequence>MTNYKSKIQKRIDNLPQNAVFIANDFLDIADYETVRKNLNRMVDKKEIERVLKGIYHKPKYIEIIGEYEIADTNEVAKAIARKYHWTIAPSGNTALNLLGLSTQVPSKWVYISDGRYVEYTFGNTTIAFKKTRNSDISHISTHTATVIQAIKTLGEDQITEQHIERLRDSLDSNDKKQILEEGKMTATWIYRIIKKIVETE</sequence>
<dbReference type="AlphaFoldDB" id="A0A2K3YNZ5"/>
<dbReference type="Pfam" id="PF19570">
    <property type="entry name" value="DUF6088"/>
    <property type="match status" value="1"/>
</dbReference>
<dbReference type="EMBL" id="PPRF01000040">
    <property type="protein sequence ID" value="PNZ27335.1"/>
    <property type="molecule type" value="Genomic_DNA"/>
</dbReference>
<dbReference type="OrthoDB" id="9798200at2"/>
<protein>
    <recommendedName>
        <fullName evidence="3">Type IV toxin-antitoxin system AbiEi family antitoxin domain-containing protein</fullName>
    </recommendedName>
</protein>
<evidence type="ECO:0000313" key="2">
    <source>
        <dbReference type="Proteomes" id="UP000242752"/>
    </source>
</evidence>
<accession>A0A2K3YNZ5</accession>
<comment type="caution">
    <text evidence="1">The sequence shown here is derived from an EMBL/GenBank/DDBJ whole genome shotgun (WGS) entry which is preliminary data.</text>
</comment>
<keyword evidence="2" id="KW-1185">Reference proteome</keyword>
<organism evidence="1 2">
    <name type="scientific">Staphylococcus rostri</name>
    <dbReference type="NCBI Taxonomy" id="522262"/>
    <lineage>
        <taxon>Bacteria</taxon>
        <taxon>Bacillati</taxon>
        <taxon>Bacillota</taxon>
        <taxon>Bacilli</taxon>
        <taxon>Bacillales</taxon>
        <taxon>Staphylococcaceae</taxon>
        <taxon>Staphylococcus</taxon>
    </lineage>
</organism>